<protein>
    <submittedName>
        <fullName evidence="2">Uncharacterized protein</fullName>
    </submittedName>
</protein>
<organism evidence="2 3">
    <name type="scientific">Candidatus Scalindua brodae</name>
    <dbReference type="NCBI Taxonomy" id="237368"/>
    <lineage>
        <taxon>Bacteria</taxon>
        <taxon>Pseudomonadati</taxon>
        <taxon>Planctomycetota</taxon>
        <taxon>Candidatus Brocadiia</taxon>
        <taxon>Candidatus Brocadiales</taxon>
        <taxon>Candidatus Scalinduaceae</taxon>
        <taxon>Candidatus Scalindua</taxon>
    </lineage>
</organism>
<evidence type="ECO:0000313" key="3">
    <source>
        <dbReference type="Proteomes" id="UP000030652"/>
    </source>
</evidence>
<dbReference type="Proteomes" id="UP000030652">
    <property type="component" value="Unassembled WGS sequence"/>
</dbReference>
<feature type="transmembrane region" description="Helical" evidence="1">
    <location>
        <begin position="44"/>
        <end position="62"/>
    </location>
</feature>
<evidence type="ECO:0000256" key="1">
    <source>
        <dbReference type="SAM" id="Phobius"/>
    </source>
</evidence>
<comment type="caution">
    <text evidence="2">The sequence shown here is derived from an EMBL/GenBank/DDBJ whole genome shotgun (WGS) entry which is preliminary data.</text>
</comment>
<keyword evidence="1" id="KW-0812">Transmembrane</keyword>
<name>A0A0B0EEP8_9BACT</name>
<gene>
    <name evidence="2" type="ORF">SCABRO_03190</name>
</gene>
<sequence>MCSSTPALSSLNNEKNIIISNSTSDDVRHATLRREMGMIILTKISQYKFAVIILFIFFLTVLNTEAAELKGTVIGKDNTQKKYIRVKICGKTTFTNEKGIFKVDIDKGEYIITISERNRSMKFNISISKETENITFKLKW</sequence>
<dbReference type="EMBL" id="JRYO01000220">
    <property type="protein sequence ID" value="KHE91074.1"/>
    <property type="molecule type" value="Genomic_DNA"/>
</dbReference>
<evidence type="ECO:0000313" key="2">
    <source>
        <dbReference type="EMBL" id="KHE91074.1"/>
    </source>
</evidence>
<proteinExistence type="predicted"/>
<dbReference type="AlphaFoldDB" id="A0A0B0EEP8"/>
<keyword evidence="1" id="KW-0472">Membrane</keyword>
<keyword evidence="1" id="KW-1133">Transmembrane helix</keyword>
<accession>A0A0B0EEP8</accession>
<reference evidence="2 3" key="1">
    <citation type="submission" date="2014-10" db="EMBL/GenBank/DDBJ databases">
        <title>Draft genome of anammox bacterium scalindua brodae, obtained using differential coverage binning of sequence data from two enrichment reactors.</title>
        <authorList>
            <person name="Speth D.R."/>
            <person name="Russ L."/>
            <person name="Kartal B."/>
            <person name="Op den Camp H.J."/>
            <person name="Dutilh B.E."/>
            <person name="Jetten M.S."/>
        </authorList>
    </citation>
    <scope>NUCLEOTIDE SEQUENCE [LARGE SCALE GENOMIC DNA]</scope>
    <source>
        <strain evidence="2">RU1</strain>
    </source>
</reference>